<comment type="caution">
    <text evidence="1">The sequence shown here is derived from an EMBL/GenBank/DDBJ whole genome shotgun (WGS) entry which is preliminary data.</text>
</comment>
<evidence type="ECO:0000313" key="2">
    <source>
        <dbReference type="Proteomes" id="UP000247459"/>
    </source>
</evidence>
<accession>A0A2W0C7V4</accession>
<dbReference type="AlphaFoldDB" id="A0A2W0C7V4"/>
<protein>
    <recommendedName>
        <fullName evidence="3">DUF1232 domain-containing protein</fullName>
    </recommendedName>
</protein>
<reference evidence="1 2" key="1">
    <citation type="submission" date="2018-01" db="EMBL/GenBank/DDBJ databases">
        <title>Genome sequence of the PGP bacterium Paenibacillus illinoisensis E3.</title>
        <authorList>
            <person name="Rolli E."/>
            <person name="Marasco R."/>
            <person name="Bessem C."/>
            <person name="Michoud G."/>
            <person name="Gaiarsa S."/>
            <person name="Borin S."/>
            <person name="Daffonchio D."/>
        </authorList>
    </citation>
    <scope>NUCLEOTIDE SEQUENCE [LARGE SCALE GENOMIC DNA]</scope>
    <source>
        <strain evidence="1 2">E3</strain>
    </source>
</reference>
<name>A0A2W0C7V4_9BACL</name>
<gene>
    <name evidence="1" type="ORF">PIL02S_03243</name>
</gene>
<dbReference type="EMBL" id="PRLG01000020">
    <property type="protein sequence ID" value="PYY28107.1"/>
    <property type="molecule type" value="Genomic_DNA"/>
</dbReference>
<sequence length="97" mass="11651">MCHLLAHEEYGGVHMKWRRLLSFKRWTEVFKRLPRLLRAPQIPLHEKLLFIIPVILYWVLPDVMPFMPIDDIGVTLLLMNWFVSRAERKYPVLPSRA</sequence>
<proteinExistence type="predicted"/>
<dbReference type="Proteomes" id="UP000247459">
    <property type="component" value="Unassembled WGS sequence"/>
</dbReference>
<evidence type="ECO:0000313" key="1">
    <source>
        <dbReference type="EMBL" id="PYY28107.1"/>
    </source>
</evidence>
<organism evidence="1 2">
    <name type="scientific">Paenibacillus illinoisensis</name>
    <dbReference type="NCBI Taxonomy" id="59845"/>
    <lineage>
        <taxon>Bacteria</taxon>
        <taxon>Bacillati</taxon>
        <taxon>Bacillota</taxon>
        <taxon>Bacilli</taxon>
        <taxon>Bacillales</taxon>
        <taxon>Paenibacillaceae</taxon>
        <taxon>Paenibacillus</taxon>
    </lineage>
</organism>
<evidence type="ECO:0008006" key="3">
    <source>
        <dbReference type="Google" id="ProtNLM"/>
    </source>
</evidence>